<organism evidence="1 2">
    <name type="scientific">Cordylochernes scorpioides</name>
    <dbReference type="NCBI Taxonomy" id="51811"/>
    <lineage>
        <taxon>Eukaryota</taxon>
        <taxon>Metazoa</taxon>
        <taxon>Ecdysozoa</taxon>
        <taxon>Arthropoda</taxon>
        <taxon>Chelicerata</taxon>
        <taxon>Arachnida</taxon>
        <taxon>Pseudoscorpiones</taxon>
        <taxon>Cheliferoidea</taxon>
        <taxon>Chernetidae</taxon>
        <taxon>Cordylochernes</taxon>
    </lineage>
</organism>
<dbReference type="EMBL" id="CP092865">
    <property type="protein sequence ID" value="UYV65432.1"/>
    <property type="molecule type" value="Genomic_DNA"/>
</dbReference>
<evidence type="ECO:0008006" key="3">
    <source>
        <dbReference type="Google" id="ProtNLM"/>
    </source>
</evidence>
<proteinExistence type="predicted"/>
<name>A0ABY6KCG1_9ARAC</name>
<evidence type="ECO:0000313" key="2">
    <source>
        <dbReference type="Proteomes" id="UP001235939"/>
    </source>
</evidence>
<dbReference type="Proteomes" id="UP001235939">
    <property type="component" value="Chromosome 03"/>
</dbReference>
<sequence>MENDLKEENKVPIFTSLLDSETLKLGNDQFFPGLMKEQPYDTIIQRIKLHLDPKKKVIPQRCRFLKRIQQEGESIPEYLRELKHLSINCNFGEMLGTMLRDRFVAIDWQKYFQKIANLTDLPVQSLKVSISHQDYFLQLGHLVRETSPKYGCCMTCSALTVKSVAYFYPPRLSWPVPGILRISKKIIAQKYIDEILWPVLLRFFSHHTSLFFNKIIPGHTRHVLLWIVFNLAELFHGQQGRLISHPLNTYST</sequence>
<accession>A0ABY6KCG1</accession>
<evidence type="ECO:0000313" key="1">
    <source>
        <dbReference type="EMBL" id="UYV65432.1"/>
    </source>
</evidence>
<reference evidence="1 2" key="1">
    <citation type="submission" date="2022-01" db="EMBL/GenBank/DDBJ databases">
        <title>A chromosomal length assembly of Cordylochernes scorpioides.</title>
        <authorList>
            <person name="Zeh D."/>
            <person name="Zeh J."/>
        </authorList>
    </citation>
    <scope>NUCLEOTIDE SEQUENCE [LARGE SCALE GENOMIC DNA]</scope>
    <source>
        <strain evidence="1">IN4F17</strain>
        <tissue evidence="1">Whole Body</tissue>
    </source>
</reference>
<protein>
    <recommendedName>
        <fullName evidence="3">Retrotransposon gag domain-containing protein</fullName>
    </recommendedName>
</protein>
<gene>
    <name evidence="1" type="ORF">LAZ67_3004370</name>
</gene>
<keyword evidence="2" id="KW-1185">Reference proteome</keyword>